<keyword evidence="3" id="KW-1185">Reference proteome</keyword>
<reference evidence="2 3" key="1">
    <citation type="submission" date="2020-10" db="EMBL/GenBank/DDBJ databases">
        <title>Wide distribution of Phycisphaera-like planctomycetes from WD2101 soil group in peatlands and genome analysis of the first cultivated representative.</title>
        <authorList>
            <person name="Dedysh S.N."/>
            <person name="Beletsky A.V."/>
            <person name="Ivanova A."/>
            <person name="Kulichevskaya I.S."/>
            <person name="Suzina N.E."/>
            <person name="Philippov D.A."/>
            <person name="Rakitin A.L."/>
            <person name="Mardanov A.V."/>
            <person name="Ravin N.V."/>
        </authorList>
    </citation>
    <scope>NUCLEOTIDE SEQUENCE [LARGE SCALE GENOMIC DNA]</scope>
    <source>
        <strain evidence="2 3">M1803</strain>
    </source>
</reference>
<dbReference type="AlphaFoldDB" id="A0A7M2WT46"/>
<protein>
    <submittedName>
        <fullName evidence="2">Uncharacterized protein</fullName>
    </submittedName>
</protein>
<feature type="region of interest" description="Disordered" evidence="1">
    <location>
        <begin position="100"/>
        <end position="125"/>
    </location>
</feature>
<accession>A0A7M2WT46</accession>
<gene>
    <name evidence="2" type="ORF">IPV69_20530</name>
</gene>
<organism evidence="2 3">
    <name type="scientific">Humisphaera borealis</name>
    <dbReference type="NCBI Taxonomy" id="2807512"/>
    <lineage>
        <taxon>Bacteria</taxon>
        <taxon>Pseudomonadati</taxon>
        <taxon>Planctomycetota</taxon>
        <taxon>Phycisphaerae</taxon>
        <taxon>Tepidisphaerales</taxon>
        <taxon>Tepidisphaeraceae</taxon>
        <taxon>Humisphaera</taxon>
    </lineage>
</organism>
<dbReference type="Proteomes" id="UP000593765">
    <property type="component" value="Chromosome"/>
</dbReference>
<dbReference type="RefSeq" id="WP_206291596.1">
    <property type="nucleotide sequence ID" value="NZ_CP063458.1"/>
</dbReference>
<name>A0A7M2WT46_9BACT</name>
<proteinExistence type="predicted"/>
<evidence type="ECO:0000313" key="3">
    <source>
        <dbReference type="Proteomes" id="UP000593765"/>
    </source>
</evidence>
<sequence>MPAVTVKVWDGQEKVRGSAGKLWERVMVSKDSNATCGVGCVVEMLEDRQLLSAATVLASLRPLARWPAHVRSEPAIHVPVEVGQSVKAAKAAAKAAAKQAKLDKQANKNQPTEPVTPAVEPGPTVELTPKEKKAIDEANKPAVELLGTWSGTFTRNQDHAVVNGSVTFKTQKKDIATGTFDVSAIAGQSVMSTVNVGKNRAFIAMLMLNGGGQVSIAGAVTQDENSIIGRWSVQTKTGWTTGIFELKRNP</sequence>
<dbReference type="KEGG" id="hbs:IPV69_20530"/>
<evidence type="ECO:0000313" key="2">
    <source>
        <dbReference type="EMBL" id="QOV88603.1"/>
    </source>
</evidence>
<evidence type="ECO:0000256" key="1">
    <source>
        <dbReference type="SAM" id="MobiDB-lite"/>
    </source>
</evidence>
<dbReference type="EMBL" id="CP063458">
    <property type="protein sequence ID" value="QOV88603.1"/>
    <property type="molecule type" value="Genomic_DNA"/>
</dbReference>